<dbReference type="EMBL" id="CP120863">
    <property type="protein sequence ID" value="WFE87280.1"/>
    <property type="molecule type" value="Genomic_DNA"/>
</dbReference>
<keyword evidence="2" id="KW-0812">Transmembrane</keyword>
<dbReference type="RefSeq" id="WP_265682096.1">
    <property type="nucleotide sequence ID" value="NZ_CP120863.1"/>
</dbReference>
<evidence type="ECO:0008006" key="5">
    <source>
        <dbReference type="Google" id="ProtNLM"/>
    </source>
</evidence>
<evidence type="ECO:0000256" key="2">
    <source>
        <dbReference type="SAM" id="Phobius"/>
    </source>
</evidence>
<name>A0ABY8EWP1_9HYPH</name>
<reference evidence="3 4" key="1">
    <citation type="submission" date="2023-03" db="EMBL/GenBank/DDBJ databases">
        <title>Roseibium porphyridii sp. nov. and Roseibium rhodosorbium sp. nov. isolated from marine algae, Porphyridium cruentum and Rhodosorus marinus, respectively.</title>
        <authorList>
            <person name="Lee M.W."/>
            <person name="Choi B.J."/>
            <person name="Lee J.K."/>
            <person name="Choi D.G."/>
            <person name="Baek J.H."/>
            <person name="Bayburt H."/>
            <person name="Kim J.M."/>
            <person name="Han D.M."/>
            <person name="Kim K.H."/>
            <person name="Jeon C.O."/>
        </authorList>
    </citation>
    <scope>NUCLEOTIDE SEQUENCE [LARGE SCALE GENOMIC DNA]</scope>
    <source>
        <strain evidence="3 4">KMA01</strain>
    </source>
</reference>
<feature type="transmembrane region" description="Helical" evidence="2">
    <location>
        <begin position="12"/>
        <end position="33"/>
    </location>
</feature>
<evidence type="ECO:0000313" key="3">
    <source>
        <dbReference type="EMBL" id="WFE87280.1"/>
    </source>
</evidence>
<keyword evidence="2" id="KW-1133">Transmembrane helix</keyword>
<accession>A0ABY8EWP1</accession>
<sequence>MDRLLRYSLDLFAGLIGVVLGLLLLFQGMSKLIQGVVMYLMLNGIGLDPRTELVGNIIEKSDVQLPGPGVFALFVLMFVGQVVAGGGLLFFGGRGIYRRISIGFPTEEEGKANTLVGKLASIGVFLFGIGIAGAGLVGGTGNMQKRIPIVFWGVEVTGKVDSLVKAQDSVSMRTPSYLATFSFPGPDGEIFTRTKRVSYTTYTTLKRNKYVDLKYDPAKPETFTLKQFVASPLEYIWYFVWRIAFVYVGVCGIQRNLSPGAPKLPKPQVAAGQTYTATNSHSQYGTQRSYSKPTQFGRRGV</sequence>
<dbReference type="Proteomes" id="UP001209803">
    <property type="component" value="Chromosome"/>
</dbReference>
<feature type="region of interest" description="Disordered" evidence="1">
    <location>
        <begin position="277"/>
        <end position="301"/>
    </location>
</feature>
<keyword evidence="2" id="KW-0472">Membrane</keyword>
<gene>
    <name evidence="3" type="ORF">K1718_13935</name>
</gene>
<proteinExistence type="predicted"/>
<evidence type="ECO:0000313" key="4">
    <source>
        <dbReference type="Proteomes" id="UP001209803"/>
    </source>
</evidence>
<organism evidence="3 4">
    <name type="scientific">Roseibium porphyridii</name>
    <dbReference type="NCBI Taxonomy" id="2866279"/>
    <lineage>
        <taxon>Bacteria</taxon>
        <taxon>Pseudomonadati</taxon>
        <taxon>Pseudomonadota</taxon>
        <taxon>Alphaproteobacteria</taxon>
        <taxon>Hyphomicrobiales</taxon>
        <taxon>Stappiaceae</taxon>
        <taxon>Roseibium</taxon>
    </lineage>
</organism>
<feature type="compositionally biased region" description="Polar residues" evidence="1">
    <location>
        <begin position="277"/>
        <end position="294"/>
    </location>
</feature>
<keyword evidence="4" id="KW-1185">Reference proteome</keyword>
<feature type="transmembrane region" description="Helical" evidence="2">
    <location>
        <begin position="70"/>
        <end position="91"/>
    </location>
</feature>
<feature type="transmembrane region" description="Helical" evidence="2">
    <location>
        <begin position="119"/>
        <end position="138"/>
    </location>
</feature>
<evidence type="ECO:0000256" key="1">
    <source>
        <dbReference type="SAM" id="MobiDB-lite"/>
    </source>
</evidence>
<protein>
    <recommendedName>
        <fullName evidence="5">DUF3592 domain-containing protein</fullName>
    </recommendedName>
</protein>